<dbReference type="Gene3D" id="3.40.920.10">
    <property type="entry name" value="Pyruvate-ferredoxin oxidoreductase, PFOR, domain III"/>
    <property type="match status" value="1"/>
</dbReference>
<dbReference type="Proteomes" id="UP001214854">
    <property type="component" value="Unassembled WGS sequence"/>
</dbReference>
<dbReference type="InterPro" id="IPR029061">
    <property type="entry name" value="THDP-binding"/>
</dbReference>
<dbReference type="PROSITE" id="PS51379">
    <property type="entry name" value="4FE4S_FER_2"/>
    <property type="match status" value="1"/>
</dbReference>
<dbReference type="Pfam" id="PF01558">
    <property type="entry name" value="POR"/>
    <property type="match status" value="1"/>
</dbReference>
<dbReference type="CDD" id="cd02008">
    <property type="entry name" value="TPP_IOR_alpha"/>
    <property type="match status" value="1"/>
</dbReference>
<reference evidence="3 4" key="1">
    <citation type="submission" date="2023-01" db="EMBL/GenBank/DDBJ databases">
        <title>Novel species of the genus Asticcacaulis isolated from rivers.</title>
        <authorList>
            <person name="Lu H."/>
        </authorList>
    </citation>
    <scope>NUCLEOTIDE SEQUENCE [LARGE SCALE GENOMIC DNA]</scope>
    <source>
        <strain evidence="3 4">BYS171W</strain>
    </source>
</reference>
<evidence type="ECO:0000256" key="1">
    <source>
        <dbReference type="ARBA" id="ARBA00023002"/>
    </source>
</evidence>
<keyword evidence="1" id="KW-0560">Oxidoreductase</keyword>
<gene>
    <name evidence="3" type="ORF">PQU92_10505</name>
</gene>
<dbReference type="InterPro" id="IPR017896">
    <property type="entry name" value="4Fe4S_Fe-S-bd"/>
</dbReference>
<sequence length="1139" mass="123417">MHDMHHRPEVSLSDKYALDEGRAFMSGVQALVRLPMVIARRDRREGLNTAGFISGYRGSPLGNYDMQLAQAKAFLDPLNIVVKPAINEDLGATAVWGTQHVPLFEGARYEGVFGIWYGKGPGVDRSGDALKHANMAGVSEKGGVLAVVGDDHACKSSTLPNQSELAFIDAEMPTLMPSTIQEVLEFGVKGLAMSRFSGSWVALKTISDLMDASSTVDLTLDYAIQTPEFDMPADGLHIRASDTPAAKEARHRHYKVPAAQAFARVNGFDRVVWPTAKKRIGIATSGKAFLQVMEALDGLGVDEAAARDIGLSIWKVGLVWPLDAVGAKAFAQGVETLLVVEERRDVIESQLRNALYDLPDGRRPHIVGKRDVHGESLISDVLELDTLQVALALYDLLPKYAQTAERQARADAFRARLATKDAVKPDTVRTPFFCAGCPHNSSTVIPEGSRGLAGIGCHYMVTFMPRQTEICTHMGGEGVTWMGQAPFTDEPHIFTNLGDGTYFHSGLLAIRQAVAARLNITYKILYNDVVAMTGGQSVDGQLTPVMVAEQVRAEGIERIAVVSNDPDRWAGEMPGGVSFHHRDDIDAVQKELREFKGVSVLLFDQACATELRRRRKRNLDLKPKARVFINPAVCEGCGDCQVKSNCVAINPLETELGRKREIDQSACNIDTACVKGFCPSFVSIEGAELKKAAAPDIEPLISGLPNILPPVVGMTPVNLLLTGIGGLGVTSLSAMMGMAAHLDGLRVSVADQTGLAQRGGGVDAHVRLSRTGDLAPRIVAGETDVLLAADMVQAQGKSALPLLDTQRTKVFLNGALTSTAEFTLNRDKVFDRFGLTAKLRRAARSVETLDAGGVARTYLGDAVYGHMILLGAAWQAKAIPLSRSAIERAIVLNGAESANNLKAFALGRALHLGRLKVEAPKSEAFDLDGFVARRVADLTAYQNAAYAAQYAALVTQVKTAGHDALTEAVARHAFKLMAYKDEYEVARLHSDPAFRAQMAAQFENPDKVSVFLAPPLFAPKDPSTGLPRKAKFGPWMFTAFNMLKGLKGLRGTAFDLFGYTDERRMERRLRDDYLTLIPEMLRTVAPHNLSLAVALARLPETVRGFGHVKAASVETYDTTRAELLAAFYAAESKKETTHV</sequence>
<dbReference type="SUPFAM" id="SSF53323">
    <property type="entry name" value="Pyruvate-ferredoxin oxidoreductase, PFOR, domain III"/>
    <property type="match status" value="1"/>
</dbReference>
<dbReference type="InterPro" id="IPR002880">
    <property type="entry name" value="Pyrv_Fd/Flavodoxin_OxRdtase_N"/>
</dbReference>
<dbReference type="PANTHER" id="PTHR48084:SF3">
    <property type="entry name" value="SUBUNIT OF PYRUVATE:FLAVODOXIN OXIDOREDUCTASE"/>
    <property type="match status" value="1"/>
</dbReference>
<name>A0ABT5HUF9_9CAUL</name>
<comment type="caution">
    <text evidence="3">The sequence shown here is derived from an EMBL/GenBank/DDBJ whole genome shotgun (WGS) entry which is preliminary data.</text>
</comment>
<dbReference type="Gene3D" id="3.40.50.970">
    <property type="match status" value="1"/>
</dbReference>
<dbReference type="EMBL" id="JAQQKX010000007">
    <property type="protein sequence ID" value="MDC7683710.1"/>
    <property type="molecule type" value="Genomic_DNA"/>
</dbReference>
<dbReference type="NCBIfam" id="NF009588">
    <property type="entry name" value="PRK13029.1"/>
    <property type="match status" value="1"/>
</dbReference>
<accession>A0ABT5HUF9</accession>
<dbReference type="InterPro" id="IPR046667">
    <property type="entry name" value="DUF6537"/>
</dbReference>
<dbReference type="PANTHER" id="PTHR48084">
    <property type="entry name" value="2-OXOGLUTARATE OXIDOREDUCTASE SUBUNIT KORB-RELATED"/>
    <property type="match status" value="1"/>
</dbReference>
<dbReference type="InterPro" id="IPR002869">
    <property type="entry name" value="Pyrv_flavodox_OxRed_cen"/>
</dbReference>
<dbReference type="CDD" id="cd07034">
    <property type="entry name" value="TPP_PYR_PFOR_IOR-alpha_like"/>
    <property type="match status" value="1"/>
</dbReference>
<keyword evidence="4" id="KW-1185">Reference proteome</keyword>
<evidence type="ECO:0000259" key="2">
    <source>
        <dbReference type="PROSITE" id="PS51379"/>
    </source>
</evidence>
<protein>
    <submittedName>
        <fullName evidence="3">Indolepyruvate ferredoxin oxidoreductase family protein</fullName>
    </submittedName>
</protein>
<evidence type="ECO:0000313" key="4">
    <source>
        <dbReference type="Proteomes" id="UP001214854"/>
    </source>
</evidence>
<dbReference type="Pfam" id="PF20169">
    <property type="entry name" value="DUF6537"/>
    <property type="match status" value="1"/>
</dbReference>
<dbReference type="SUPFAM" id="SSF52518">
    <property type="entry name" value="Thiamin diphosphate-binding fold (THDP-binding)"/>
    <property type="match status" value="2"/>
</dbReference>
<organism evidence="3 4">
    <name type="scientific">Asticcacaulis aquaticus</name>
    <dbReference type="NCBI Taxonomy" id="2984212"/>
    <lineage>
        <taxon>Bacteria</taxon>
        <taxon>Pseudomonadati</taxon>
        <taxon>Pseudomonadota</taxon>
        <taxon>Alphaproteobacteria</taxon>
        <taxon>Caulobacterales</taxon>
        <taxon>Caulobacteraceae</taxon>
        <taxon>Asticcacaulis</taxon>
    </lineage>
</organism>
<dbReference type="InterPro" id="IPR051457">
    <property type="entry name" value="2-oxoacid:Fd_oxidoreductase"/>
</dbReference>
<feature type="domain" description="4Fe-4S ferredoxin-type" evidence="2">
    <location>
        <begin position="625"/>
        <end position="657"/>
    </location>
</feature>
<evidence type="ECO:0000313" key="3">
    <source>
        <dbReference type="EMBL" id="MDC7683710.1"/>
    </source>
</evidence>
<dbReference type="InterPro" id="IPR019752">
    <property type="entry name" value="Pyrv/ketoisovalerate_OxRed_cat"/>
</dbReference>
<proteinExistence type="predicted"/>
<dbReference type="RefSeq" id="WP_272748174.1">
    <property type="nucleotide sequence ID" value="NZ_JAQQKX010000007.1"/>
</dbReference>
<dbReference type="NCBIfam" id="NF009589">
    <property type="entry name" value="PRK13030.1"/>
    <property type="match status" value="1"/>
</dbReference>